<evidence type="ECO:0000313" key="9">
    <source>
        <dbReference type="Proteomes" id="UP000050795"/>
    </source>
</evidence>
<dbReference type="PIRSF" id="PIRSF001093">
    <property type="entry name" value="B-hxosamndse_ab_euk"/>
    <property type="match status" value="1"/>
</dbReference>
<sequence length="488" mass="56535">MVHSNFRVFNPQSETICYRISRMRSLQILSVKHNYNSCYILEDALKRFALRLEEIPQRINALSAESYKVTTVQINITEDCNEENGKLWPSDSMKESYILNVSNGTIHIQSEEIWGALHALETVLQLVFRDQNYKNSIYECGIEDSPRFSHRGMMIDTARHYLSVETIKNVIAALSMVKMNVLHWHMTDDESSRMFLQCILNCLQRERIMHIQFARLHGVRVIVEFDSPGHTLSWGKSHPEILSGESHDGPINPVDENVWSFLSNLFSEVLSVFPDRVLHFGGSIYDRHSWQEDANIQEFMKEKGFNQDYNKLENYYFERLTEVIQNITSASQSVTPVVWQNVFENGFRVNDKNVIIQVHNNSDWEAVTKSITSSGYRVINSACWSKVVRNFDDAWKTLNDCDPAAFGGTDEEAQLVIGGEVTIWGTYVDDTNLFLRSWPITAVAAERLWSMDPGDIQDFSWRMKEFYCRMLLLNWKVRPFTGPGFCRK</sequence>
<evidence type="ECO:0000256" key="1">
    <source>
        <dbReference type="ARBA" id="ARBA00001231"/>
    </source>
</evidence>
<feature type="domain" description="Glycoside hydrolase family 20 catalytic" evidence="7">
    <location>
        <begin position="211"/>
        <end position="450"/>
    </location>
</feature>
<dbReference type="Pfam" id="PF00728">
    <property type="entry name" value="Glyco_hydro_20"/>
    <property type="match status" value="2"/>
</dbReference>
<dbReference type="WBParaSite" id="TREG1_95800.1">
    <property type="protein sequence ID" value="TREG1_95800.1"/>
    <property type="gene ID" value="TREG1_95800"/>
</dbReference>
<name>A0AA85KGI2_TRIRE</name>
<evidence type="ECO:0000256" key="4">
    <source>
        <dbReference type="ARBA" id="ARBA00023180"/>
    </source>
</evidence>
<dbReference type="PRINTS" id="PR00738">
    <property type="entry name" value="GLHYDRLASE20"/>
</dbReference>
<protein>
    <recommendedName>
        <fullName evidence="6">Beta-hexosaminidase</fullName>
        <ecNumber evidence="6">3.2.1.52</ecNumber>
    </recommendedName>
</protein>
<evidence type="ECO:0000256" key="5">
    <source>
        <dbReference type="ARBA" id="ARBA00023295"/>
    </source>
</evidence>
<dbReference type="Pfam" id="PF14845">
    <property type="entry name" value="Glycohydro_20b2"/>
    <property type="match status" value="1"/>
</dbReference>
<dbReference type="AlphaFoldDB" id="A0AA85KGI2"/>
<feature type="domain" description="Beta-hexosaminidase eukaryotic type N-terminal" evidence="8">
    <location>
        <begin position="58"/>
        <end position="126"/>
    </location>
</feature>
<dbReference type="Gene3D" id="3.20.20.80">
    <property type="entry name" value="Glycosidases"/>
    <property type="match status" value="1"/>
</dbReference>
<dbReference type="GO" id="GO:0030203">
    <property type="term" value="P:glycosaminoglycan metabolic process"/>
    <property type="evidence" value="ECO:0007669"/>
    <property type="project" value="TreeGrafter"/>
</dbReference>
<dbReference type="GO" id="GO:0016020">
    <property type="term" value="C:membrane"/>
    <property type="evidence" value="ECO:0007669"/>
    <property type="project" value="TreeGrafter"/>
</dbReference>
<dbReference type="EC" id="3.2.1.52" evidence="6"/>
<keyword evidence="3 6" id="KW-0378">Hydrolase</keyword>
<proteinExistence type="inferred from homology"/>
<keyword evidence="9" id="KW-1185">Reference proteome</keyword>
<dbReference type="InterPro" id="IPR015883">
    <property type="entry name" value="Glyco_hydro_20_cat"/>
</dbReference>
<dbReference type="Gene3D" id="3.30.379.10">
    <property type="entry name" value="Chitobiase/beta-hexosaminidase domain 2-like"/>
    <property type="match status" value="1"/>
</dbReference>
<dbReference type="PANTHER" id="PTHR22600">
    <property type="entry name" value="BETA-HEXOSAMINIDASE"/>
    <property type="match status" value="1"/>
</dbReference>
<dbReference type="PANTHER" id="PTHR22600:SF21">
    <property type="entry name" value="BETA-HEXOSAMINIDASE A"/>
    <property type="match status" value="1"/>
</dbReference>
<dbReference type="GO" id="GO:0005764">
    <property type="term" value="C:lysosome"/>
    <property type="evidence" value="ECO:0007669"/>
    <property type="project" value="TreeGrafter"/>
</dbReference>
<feature type="domain" description="Glycoside hydrolase family 20 catalytic" evidence="7">
    <location>
        <begin position="148"/>
        <end position="195"/>
    </location>
</feature>
<evidence type="ECO:0000313" key="10">
    <source>
        <dbReference type="WBParaSite" id="TREG1_95800.1"/>
    </source>
</evidence>
<dbReference type="InterPro" id="IPR017853">
    <property type="entry name" value="GH"/>
</dbReference>
<dbReference type="Proteomes" id="UP000050795">
    <property type="component" value="Unassembled WGS sequence"/>
</dbReference>
<reference evidence="9" key="1">
    <citation type="submission" date="2022-06" db="EMBL/GenBank/DDBJ databases">
        <authorList>
            <person name="Berger JAMES D."/>
            <person name="Berger JAMES D."/>
        </authorList>
    </citation>
    <scope>NUCLEOTIDE SEQUENCE [LARGE SCALE GENOMIC DNA]</scope>
</reference>
<dbReference type="GO" id="GO:0006689">
    <property type="term" value="P:ganglioside catabolic process"/>
    <property type="evidence" value="ECO:0007669"/>
    <property type="project" value="TreeGrafter"/>
</dbReference>
<evidence type="ECO:0000256" key="2">
    <source>
        <dbReference type="ARBA" id="ARBA00006285"/>
    </source>
</evidence>
<organism evidence="9 10">
    <name type="scientific">Trichobilharzia regenti</name>
    <name type="common">Nasal bird schistosome</name>
    <dbReference type="NCBI Taxonomy" id="157069"/>
    <lineage>
        <taxon>Eukaryota</taxon>
        <taxon>Metazoa</taxon>
        <taxon>Spiralia</taxon>
        <taxon>Lophotrochozoa</taxon>
        <taxon>Platyhelminthes</taxon>
        <taxon>Trematoda</taxon>
        <taxon>Digenea</taxon>
        <taxon>Strigeidida</taxon>
        <taxon>Schistosomatoidea</taxon>
        <taxon>Schistosomatidae</taxon>
        <taxon>Trichobilharzia</taxon>
    </lineage>
</organism>
<dbReference type="SUPFAM" id="SSF55545">
    <property type="entry name" value="beta-N-acetylhexosaminidase-like domain"/>
    <property type="match status" value="1"/>
</dbReference>
<dbReference type="InterPro" id="IPR029018">
    <property type="entry name" value="Hex-like_dom2"/>
</dbReference>
<comment type="similarity">
    <text evidence="2 6">Belongs to the glycosyl hydrolase 20 family.</text>
</comment>
<evidence type="ECO:0000256" key="3">
    <source>
        <dbReference type="ARBA" id="ARBA00022801"/>
    </source>
</evidence>
<keyword evidence="5 6" id="KW-0326">Glycosidase</keyword>
<reference evidence="10" key="2">
    <citation type="submission" date="2023-11" db="UniProtKB">
        <authorList>
            <consortium name="WormBaseParasite"/>
        </authorList>
    </citation>
    <scope>IDENTIFICATION</scope>
</reference>
<dbReference type="SUPFAM" id="SSF51445">
    <property type="entry name" value="(Trans)glycosidases"/>
    <property type="match status" value="1"/>
</dbReference>
<keyword evidence="4" id="KW-0325">Glycoprotein</keyword>
<evidence type="ECO:0000256" key="6">
    <source>
        <dbReference type="PIRNR" id="PIRNR001093"/>
    </source>
</evidence>
<dbReference type="GO" id="GO:0004563">
    <property type="term" value="F:beta-N-acetylhexosaminidase activity"/>
    <property type="evidence" value="ECO:0007669"/>
    <property type="project" value="UniProtKB-EC"/>
</dbReference>
<dbReference type="GO" id="GO:0005975">
    <property type="term" value="P:carbohydrate metabolic process"/>
    <property type="evidence" value="ECO:0007669"/>
    <property type="project" value="InterPro"/>
</dbReference>
<dbReference type="InterPro" id="IPR025705">
    <property type="entry name" value="Beta_hexosaminidase_sua/sub"/>
</dbReference>
<evidence type="ECO:0000259" key="7">
    <source>
        <dbReference type="Pfam" id="PF00728"/>
    </source>
</evidence>
<evidence type="ECO:0000259" key="8">
    <source>
        <dbReference type="Pfam" id="PF14845"/>
    </source>
</evidence>
<dbReference type="InterPro" id="IPR029019">
    <property type="entry name" value="HEX_eukaryotic_N"/>
</dbReference>
<accession>A0AA85KGI2</accession>
<comment type="catalytic activity">
    <reaction evidence="1 6">
        <text>Hydrolysis of terminal non-reducing N-acetyl-D-hexosamine residues in N-acetyl-beta-D-hexosaminides.</text>
        <dbReference type="EC" id="3.2.1.52"/>
    </reaction>
</comment>